<comment type="caution">
    <text evidence="1">The sequence shown here is derived from an EMBL/GenBank/DDBJ whole genome shotgun (WGS) entry which is preliminary data.</text>
</comment>
<name>A0AAV4RS59_9ARAC</name>
<dbReference type="AlphaFoldDB" id="A0AAV4RS59"/>
<organism evidence="1 2">
    <name type="scientific">Caerostris darwini</name>
    <dbReference type="NCBI Taxonomy" id="1538125"/>
    <lineage>
        <taxon>Eukaryota</taxon>
        <taxon>Metazoa</taxon>
        <taxon>Ecdysozoa</taxon>
        <taxon>Arthropoda</taxon>
        <taxon>Chelicerata</taxon>
        <taxon>Arachnida</taxon>
        <taxon>Araneae</taxon>
        <taxon>Araneomorphae</taxon>
        <taxon>Entelegynae</taxon>
        <taxon>Araneoidea</taxon>
        <taxon>Araneidae</taxon>
        <taxon>Caerostris</taxon>
    </lineage>
</organism>
<evidence type="ECO:0000313" key="2">
    <source>
        <dbReference type="Proteomes" id="UP001054837"/>
    </source>
</evidence>
<reference evidence="1 2" key="1">
    <citation type="submission" date="2021-06" db="EMBL/GenBank/DDBJ databases">
        <title>Caerostris darwini draft genome.</title>
        <authorList>
            <person name="Kono N."/>
            <person name="Arakawa K."/>
        </authorList>
    </citation>
    <scope>NUCLEOTIDE SEQUENCE [LARGE SCALE GENOMIC DNA]</scope>
</reference>
<dbReference type="EMBL" id="BPLQ01006518">
    <property type="protein sequence ID" value="GIY23171.1"/>
    <property type="molecule type" value="Genomic_DNA"/>
</dbReference>
<accession>A0AAV4RS59</accession>
<dbReference type="Proteomes" id="UP001054837">
    <property type="component" value="Unassembled WGS sequence"/>
</dbReference>
<keyword evidence="2" id="KW-1185">Reference proteome</keyword>
<protein>
    <submittedName>
        <fullName evidence="1">Uncharacterized protein</fullName>
    </submittedName>
</protein>
<gene>
    <name evidence="1" type="ORF">CDAR_56091</name>
</gene>
<evidence type="ECO:0000313" key="1">
    <source>
        <dbReference type="EMBL" id="GIY23171.1"/>
    </source>
</evidence>
<sequence>MNSVQCISPLKVGWLISFYNLNSVRGIKLKTFVRSNASDRQGGNKLAIAFINNFHYLQTAPICIVANACAVHRYCGHSLNRCIVVPIHCEPRIQRQQCDRDNGTV</sequence>
<proteinExistence type="predicted"/>